<dbReference type="EMBL" id="HACA01001786">
    <property type="protein sequence ID" value="CDW19147.1"/>
    <property type="molecule type" value="Transcribed_RNA"/>
</dbReference>
<evidence type="ECO:0000313" key="1">
    <source>
        <dbReference type="EMBL" id="CDW19147.1"/>
    </source>
</evidence>
<name>A0A0K2T0L6_LEPSM</name>
<accession>A0A0K2T0L6</accession>
<sequence>MYIIFLCVLHYSDHLKDYQLFILSIHGRVLHNAYIYGTLNNNKNKKRRGRWKERRTYAVSKYTTSPPSPP</sequence>
<protein>
    <submittedName>
        <fullName evidence="1">Uncharacterized protein</fullName>
    </submittedName>
</protein>
<reference evidence="1" key="1">
    <citation type="submission" date="2014-05" db="EMBL/GenBank/DDBJ databases">
        <authorList>
            <person name="Chronopoulou M."/>
        </authorList>
    </citation>
    <scope>NUCLEOTIDE SEQUENCE</scope>
    <source>
        <tissue evidence="1">Whole organism</tissue>
    </source>
</reference>
<organism evidence="1">
    <name type="scientific">Lepeophtheirus salmonis</name>
    <name type="common">Salmon louse</name>
    <name type="synonym">Caligus salmonis</name>
    <dbReference type="NCBI Taxonomy" id="72036"/>
    <lineage>
        <taxon>Eukaryota</taxon>
        <taxon>Metazoa</taxon>
        <taxon>Ecdysozoa</taxon>
        <taxon>Arthropoda</taxon>
        <taxon>Crustacea</taxon>
        <taxon>Multicrustacea</taxon>
        <taxon>Hexanauplia</taxon>
        <taxon>Copepoda</taxon>
        <taxon>Siphonostomatoida</taxon>
        <taxon>Caligidae</taxon>
        <taxon>Lepeophtheirus</taxon>
    </lineage>
</organism>
<feature type="non-terminal residue" evidence="1">
    <location>
        <position position="70"/>
    </location>
</feature>
<proteinExistence type="predicted"/>
<dbReference type="AlphaFoldDB" id="A0A0K2T0L6"/>